<dbReference type="Pfam" id="PF01048">
    <property type="entry name" value="PNP_UDP_1"/>
    <property type="match status" value="1"/>
</dbReference>
<dbReference type="InterPro" id="IPR000845">
    <property type="entry name" value="Nucleoside_phosphorylase_d"/>
</dbReference>
<dbReference type="GO" id="GO:0006152">
    <property type="term" value="P:purine nucleoside catabolic process"/>
    <property type="evidence" value="ECO:0007669"/>
    <property type="project" value="TreeGrafter"/>
</dbReference>
<evidence type="ECO:0000259" key="4">
    <source>
        <dbReference type="Pfam" id="PF01048"/>
    </source>
</evidence>
<keyword evidence="6" id="KW-1185">Reference proteome</keyword>
<name>A0A7L7KPF9_9MOLU</name>
<dbReference type="SUPFAM" id="SSF53167">
    <property type="entry name" value="Purine and uridine phosphorylases"/>
    <property type="match status" value="1"/>
</dbReference>
<dbReference type="Gene3D" id="3.40.50.1580">
    <property type="entry name" value="Nucleoside phosphorylase domain"/>
    <property type="match status" value="1"/>
</dbReference>
<dbReference type="PANTHER" id="PTHR43691">
    <property type="entry name" value="URIDINE PHOSPHORYLASE"/>
    <property type="match status" value="1"/>
</dbReference>
<dbReference type="CDD" id="cd09007">
    <property type="entry name" value="NP-I_spr0068"/>
    <property type="match status" value="1"/>
</dbReference>
<dbReference type="GO" id="GO:0004850">
    <property type="term" value="F:uridine phosphorylase activity"/>
    <property type="evidence" value="ECO:0007669"/>
    <property type="project" value="UniProtKB-EC"/>
</dbReference>
<dbReference type="KEGG" id="xcl:G4Z02_02530"/>
<dbReference type="PANTHER" id="PTHR43691:SF11">
    <property type="entry name" value="FI09636P-RELATED"/>
    <property type="match status" value="1"/>
</dbReference>
<protein>
    <recommendedName>
        <fullName evidence="2">Uridine phosphorylase</fullName>
        <ecNumber evidence="1">2.4.2.3</ecNumber>
    </recommendedName>
</protein>
<reference evidence="5 6" key="1">
    <citation type="submission" date="2020-02" db="EMBL/GenBank/DDBJ databases">
        <authorList>
            <person name="Zheng R.K."/>
            <person name="Sun C.M."/>
        </authorList>
    </citation>
    <scope>NUCLEOTIDE SEQUENCE [LARGE SCALE GENOMIC DNA]</scope>
    <source>
        <strain evidence="6">zrk13</strain>
    </source>
</reference>
<dbReference type="AlphaFoldDB" id="A0A7L7KPF9"/>
<dbReference type="Proteomes" id="UP000514720">
    <property type="component" value="Chromosome"/>
</dbReference>
<evidence type="ECO:0000256" key="1">
    <source>
        <dbReference type="ARBA" id="ARBA00011888"/>
    </source>
</evidence>
<evidence type="ECO:0000313" key="6">
    <source>
        <dbReference type="Proteomes" id="UP000514720"/>
    </source>
</evidence>
<proteinExistence type="predicted"/>
<feature type="domain" description="Nucleoside phosphorylase" evidence="4">
    <location>
        <begin position="73"/>
        <end position="224"/>
    </location>
</feature>
<accession>A0A7L7KPF9</accession>
<dbReference type="GO" id="GO:0005829">
    <property type="term" value="C:cytosol"/>
    <property type="evidence" value="ECO:0007669"/>
    <property type="project" value="TreeGrafter"/>
</dbReference>
<dbReference type="InterPro" id="IPR035994">
    <property type="entry name" value="Nucleoside_phosphorylase_sf"/>
</dbReference>
<sequence length="256" mass="28778">MNKKTPITEINGLQEDGIIQAKDALKDVEKLPSHITTSVIFFDHHPHPDLLEKSTVLFNFIGASTVVPQYVYDNQIVLAFSPLGGPAAGGLIEELIAFGIKRFIACGSSGLIGDIDASNFLLVNQAIRDEGLSYHYLEPSLYVATDTNLTQHIEQELRKRQLQYIEGITWTTDAFYRETPSRMEIRQEQGAVAVEMECASMAAVCRYYQLPFAQVLYFSDIVKQQGWSGFRQDRQMIKDTINQIIIDIAIALSQEE</sequence>
<evidence type="ECO:0000256" key="2">
    <source>
        <dbReference type="ARBA" id="ARBA00021980"/>
    </source>
</evidence>
<evidence type="ECO:0000313" key="5">
    <source>
        <dbReference type="EMBL" id="QMS84671.1"/>
    </source>
</evidence>
<dbReference type="EC" id="2.4.2.3" evidence="1"/>
<organism evidence="5 6">
    <name type="scientific">Candidatus Xianfuyuplasma coldseepsis</name>
    <dbReference type="NCBI Taxonomy" id="2782163"/>
    <lineage>
        <taxon>Bacteria</taxon>
        <taxon>Bacillati</taxon>
        <taxon>Mycoplasmatota</taxon>
        <taxon>Mollicutes</taxon>
        <taxon>Candidatus Izemoplasmatales</taxon>
        <taxon>Candidatus Izemoplasmataceae</taxon>
        <taxon>Candidatus Xianfuyuplasma</taxon>
    </lineage>
</organism>
<evidence type="ECO:0000256" key="3">
    <source>
        <dbReference type="ARBA" id="ARBA00048447"/>
    </source>
</evidence>
<dbReference type="RefSeq" id="WP_258878290.1">
    <property type="nucleotide sequence ID" value="NZ_CP048914.1"/>
</dbReference>
<dbReference type="EMBL" id="CP048914">
    <property type="protein sequence ID" value="QMS84671.1"/>
    <property type="molecule type" value="Genomic_DNA"/>
</dbReference>
<dbReference type="GO" id="GO:0004731">
    <property type="term" value="F:purine-nucleoside phosphorylase activity"/>
    <property type="evidence" value="ECO:0007669"/>
    <property type="project" value="TreeGrafter"/>
</dbReference>
<comment type="catalytic activity">
    <reaction evidence="3">
        <text>uridine + phosphate = alpha-D-ribose 1-phosphate + uracil</text>
        <dbReference type="Rhea" id="RHEA:24388"/>
        <dbReference type="ChEBI" id="CHEBI:16704"/>
        <dbReference type="ChEBI" id="CHEBI:17568"/>
        <dbReference type="ChEBI" id="CHEBI:43474"/>
        <dbReference type="ChEBI" id="CHEBI:57720"/>
        <dbReference type="EC" id="2.4.2.3"/>
    </reaction>
</comment>
<gene>
    <name evidence="5" type="ORF">G4Z02_02530</name>
</gene>